<name>A0A914KQ45_MELIC</name>
<keyword evidence="2" id="KW-1185">Reference proteome</keyword>
<protein>
    <submittedName>
        <fullName evidence="3">Secreted protein</fullName>
    </submittedName>
</protein>
<sequence length="131" mass="14758">MLVWVFMFFMLNMDKGLLGPVWNGWLVASCSSTALGRNWPNDDLQLCSSSCALRCQHGLELLGQWMEPCMALVWCSSTWSSTRLHGGTSTTSTFLKNGCQHTMEDGRTQNALLKEQKRIKDSQDSHVPLLF</sequence>
<feature type="signal peptide" evidence="1">
    <location>
        <begin position="1"/>
        <end position="16"/>
    </location>
</feature>
<evidence type="ECO:0000256" key="1">
    <source>
        <dbReference type="SAM" id="SignalP"/>
    </source>
</evidence>
<dbReference type="Proteomes" id="UP000887563">
    <property type="component" value="Unplaced"/>
</dbReference>
<accession>A0A914KQ45</accession>
<evidence type="ECO:0000313" key="2">
    <source>
        <dbReference type="Proteomes" id="UP000887563"/>
    </source>
</evidence>
<reference evidence="3" key="1">
    <citation type="submission" date="2022-11" db="UniProtKB">
        <authorList>
            <consortium name="WormBaseParasite"/>
        </authorList>
    </citation>
    <scope>IDENTIFICATION</scope>
</reference>
<keyword evidence="1" id="KW-0732">Signal</keyword>
<organism evidence="2 3">
    <name type="scientific">Meloidogyne incognita</name>
    <name type="common">Southern root-knot nematode worm</name>
    <name type="synonym">Oxyuris incognita</name>
    <dbReference type="NCBI Taxonomy" id="6306"/>
    <lineage>
        <taxon>Eukaryota</taxon>
        <taxon>Metazoa</taxon>
        <taxon>Ecdysozoa</taxon>
        <taxon>Nematoda</taxon>
        <taxon>Chromadorea</taxon>
        <taxon>Rhabditida</taxon>
        <taxon>Tylenchina</taxon>
        <taxon>Tylenchomorpha</taxon>
        <taxon>Tylenchoidea</taxon>
        <taxon>Meloidogynidae</taxon>
        <taxon>Meloidogyninae</taxon>
        <taxon>Meloidogyne</taxon>
        <taxon>Meloidogyne incognita group</taxon>
    </lineage>
</organism>
<feature type="chain" id="PRO_5037340757" evidence="1">
    <location>
        <begin position="17"/>
        <end position="131"/>
    </location>
</feature>
<dbReference type="WBParaSite" id="Minc3s00073g03602">
    <property type="protein sequence ID" value="Minc3s00073g03602"/>
    <property type="gene ID" value="Minc3s00073g03602"/>
</dbReference>
<proteinExistence type="predicted"/>
<evidence type="ECO:0000313" key="3">
    <source>
        <dbReference type="WBParaSite" id="Minc3s00073g03602"/>
    </source>
</evidence>
<dbReference type="AlphaFoldDB" id="A0A914KQ45"/>